<organism evidence="1 2">
    <name type="scientific">Aegilops tauschii subsp. strangulata</name>
    <name type="common">Goatgrass</name>
    <dbReference type="NCBI Taxonomy" id="200361"/>
    <lineage>
        <taxon>Eukaryota</taxon>
        <taxon>Viridiplantae</taxon>
        <taxon>Streptophyta</taxon>
        <taxon>Embryophyta</taxon>
        <taxon>Tracheophyta</taxon>
        <taxon>Spermatophyta</taxon>
        <taxon>Magnoliopsida</taxon>
        <taxon>Liliopsida</taxon>
        <taxon>Poales</taxon>
        <taxon>Poaceae</taxon>
        <taxon>BOP clade</taxon>
        <taxon>Pooideae</taxon>
        <taxon>Triticodae</taxon>
        <taxon>Triticeae</taxon>
        <taxon>Triticinae</taxon>
        <taxon>Aegilops</taxon>
    </lineage>
</organism>
<evidence type="ECO:0008006" key="3">
    <source>
        <dbReference type="Google" id="ProtNLM"/>
    </source>
</evidence>
<dbReference type="EnsemblPlants" id="AET2Gv20935500.4">
    <property type="protein sequence ID" value="AET2Gv20935500.4"/>
    <property type="gene ID" value="AET2Gv20935500"/>
</dbReference>
<dbReference type="InterPro" id="IPR036691">
    <property type="entry name" value="Endo/exonu/phosph_ase_sf"/>
</dbReference>
<accession>A0A453CR62</accession>
<sequence length="216" mass="25426">MNGRQFTWGNNLPIPTFEKLDRILCSTEWEEAYPLTQVTALTREKSDHTPLFLDSGDFQKSDPIFRFENAWFLREGIDKIVQEVWNDPGIKGDNIDRLLGKFRILRPKLKGWNMNMNAWHIELKKDILMKLDTIDKHCELNGLTAADRKEQMKLRAQLDRLLKHEEAKWRQRAKIDEILEGDSNAKFFHAKANGRLRRNRINKLEQDEGVVEAEKI</sequence>
<evidence type="ECO:0000313" key="2">
    <source>
        <dbReference type="Proteomes" id="UP000015105"/>
    </source>
</evidence>
<evidence type="ECO:0000313" key="1">
    <source>
        <dbReference type="EnsemblPlants" id="AET2Gv20935500.4"/>
    </source>
</evidence>
<dbReference type="AlphaFoldDB" id="A0A453CR62"/>
<keyword evidence="2" id="KW-1185">Reference proteome</keyword>
<reference evidence="1" key="3">
    <citation type="journal article" date="2017" name="Nature">
        <title>Genome sequence of the progenitor of the wheat D genome Aegilops tauschii.</title>
        <authorList>
            <person name="Luo M.C."/>
            <person name="Gu Y.Q."/>
            <person name="Puiu D."/>
            <person name="Wang H."/>
            <person name="Twardziok S.O."/>
            <person name="Deal K.R."/>
            <person name="Huo N."/>
            <person name="Zhu T."/>
            <person name="Wang L."/>
            <person name="Wang Y."/>
            <person name="McGuire P.E."/>
            <person name="Liu S."/>
            <person name="Long H."/>
            <person name="Ramasamy R.K."/>
            <person name="Rodriguez J.C."/>
            <person name="Van S.L."/>
            <person name="Yuan L."/>
            <person name="Wang Z."/>
            <person name="Xia Z."/>
            <person name="Xiao L."/>
            <person name="Anderson O.D."/>
            <person name="Ouyang S."/>
            <person name="Liang Y."/>
            <person name="Zimin A.V."/>
            <person name="Pertea G."/>
            <person name="Qi P."/>
            <person name="Bennetzen J.L."/>
            <person name="Dai X."/>
            <person name="Dawson M.W."/>
            <person name="Muller H.G."/>
            <person name="Kugler K."/>
            <person name="Rivarola-Duarte L."/>
            <person name="Spannagl M."/>
            <person name="Mayer K.F.X."/>
            <person name="Lu F.H."/>
            <person name="Bevan M.W."/>
            <person name="Leroy P."/>
            <person name="Li P."/>
            <person name="You F.M."/>
            <person name="Sun Q."/>
            <person name="Liu Z."/>
            <person name="Lyons E."/>
            <person name="Wicker T."/>
            <person name="Salzberg S.L."/>
            <person name="Devos K.M."/>
            <person name="Dvorak J."/>
        </authorList>
    </citation>
    <scope>NUCLEOTIDE SEQUENCE [LARGE SCALE GENOMIC DNA]</scope>
    <source>
        <strain evidence="1">cv. AL8/78</strain>
    </source>
</reference>
<reference evidence="2" key="1">
    <citation type="journal article" date="2014" name="Science">
        <title>Ancient hybridizations among the ancestral genomes of bread wheat.</title>
        <authorList>
            <consortium name="International Wheat Genome Sequencing Consortium,"/>
            <person name="Marcussen T."/>
            <person name="Sandve S.R."/>
            <person name="Heier L."/>
            <person name="Spannagl M."/>
            <person name="Pfeifer M."/>
            <person name="Jakobsen K.S."/>
            <person name="Wulff B.B."/>
            <person name="Steuernagel B."/>
            <person name="Mayer K.F."/>
            <person name="Olsen O.A."/>
        </authorList>
    </citation>
    <scope>NUCLEOTIDE SEQUENCE [LARGE SCALE GENOMIC DNA]</scope>
    <source>
        <strain evidence="2">cv. AL8/78</strain>
    </source>
</reference>
<reference evidence="1" key="5">
    <citation type="journal article" date="2021" name="G3 (Bethesda)">
        <title>Aegilops tauschii genome assembly Aet v5.0 features greater sequence contiguity and improved annotation.</title>
        <authorList>
            <person name="Wang L."/>
            <person name="Zhu T."/>
            <person name="Rodriguez J.C."/>
            <person name="Deal K.R."/>
            <person name="Dubcovsky J."/>
            <person name="McGuire P.E."/>
            <person name="Lux T."/>
            <person name="Spannagl M."/>
            <person name="Mayer K.F.X."/>
            <person name="Baldrich P."/>
            <person name="Meyers B.C."/>
            <person name="Huo N."/>
            <person name="Gu Y.Q."/>
            <person name="Zhou H."/>
            <person name="Devos K.M."/>
            <person name="Bennetzen J.L."/>
            <person name="Unver T."/>
            <person name="Budak H."/>
            <person name="Gulick P.J."/>
            <person name="Galiba G."/>
            <person name="Kalapos B."/>
            <person name="Nelson D.R."/>
            <person name="Li P."/>
            <person name="You F.M."/>
            <person name="Luo M.C."/>
            <person name="Dvorak J."/>
        </authorList>
    </citation>
    <scope>NUCLEOTIDE SEQUENCE [LARGE SCALE GENOMIC DNA]</scope>
    <source>
        <strain evidence="1">cv. AL8/78</strain>
    </source>
</reference>
<reference evidence="1" key="4">
    <citation type="submission" date="2019-03" db="UniProtKB">
        <authorList>
            <consortium name="EnsemblPlants"/>
        </authorList>
    </citation>
    <scope>IDENTIFICATION</scope>
</reference>
<dbReference type="SUPFAM" id="SSF56219">
    <property type="entry name" value="DNase I-like"/>
    <property type="match status" value="1"/>
</dbReference>
<reference evidence="2" key="2">
    <citation type="journal article" date="2017" name="Nat. Plants">
        <title>The Aegilops tauschii genome reveals multiple impacts of transposons.</title>
        <authorList>
            <person name="Zhao G."/>
            <person name="Zou C."/>
            <person name="Li K."/>
            <person name="Wang K."/>
            <person name="Li T."/>
            <person name="Gao L."/>
            <person name="Zhang X."/>
            <person name="Wang H."/>
            <person name="Yang Z."/>
            <person name="Liu X."/>
            <person name="Jiang W."/>
            <person name="Mao L."/>
            <person name="Kong X."/>
            <person name="Jiao Y."/>
            <person name="Jia J."/>
        </authorList>
    </citation>
    <scope>NUCLEOTIDE SEQUENCE [LARGE SCALE GENOMIC DNA]</scope>
    <source>
        <strain evidence="2">cv. AL8/78</strain>
    </source>
</reference>
<dbReference type="Gramene" id="AET2Gv20935500.4">
    <property type="protein sequence ID" value="AET2Gv20935500.4"/>
    <property type="gene ID" value="AET2Gv20935500"/>
</dbReference>
<dbReference type="PANTHER" id="PTHR33710">
    <property type="entry name" value="BNAC02G09200D PROTEIN"/>
    <property type="match status" value="1"/>
</dbReference>
<proteinExistence type="predicted"/>
<dbReference type="Proteomes" id="UP000015105">
    <property type="component" value="Chromosome 2D"/>
</dbReference>
<dbReference type="PANTHER" id="PTHR33710:SF72">
    <property type="entry name" value="OS04G0204200 PROTEIN"/>
    <property type="match status" value="1"/>
</dbReference>
<name>A0A453CR62_AEGTS</name>
<protein>
    <recommendedName>
        <fullName evidence="3">Endonuclease/exonuclease/phosphatase domain-containing protein</fullName>
    </recommendedName>
</protein>